<dbReference type="InterPro" id="IPR036388">
    <property type="entry name" value="WH-like_DNA-bd_sf"/>
</dbReference>
<dbReference type="GO" id="GO:0043328">
    <property type="term" value="P:protein transport to vacuole involved in ubiquitin-dependent protein catabolic process via the multivesicular body sorting pathway"/>
    <property type="evidence" value="ECO:0007669"/>
    <property type="project" value="TreeGrafter"/>
</dbReference>
<name>A0AAD9PIR4_9APIC</name>
<protein>
    <submittedName>
        <fullName evidence="2">Bifunctional Winged helix-like DNA-binding domain superfamily/Winged helix DNA-binding domain superfamily/ESCRT-2 complex</fullName>
    </submittedName>
</protein>
<dbReference type="SUPFAM" id="SSF46785">
    <property type="entry name" value="Winged helix' DNA-binding domain"/>
    <property type="match status" value="2"/>
</dbReference>
<dbReference type="GeneID" id="94337612"/>
<dbReference type="Proteomes" id="UP001214638">
    <property type="component" value="Unassembled WGS sequence"/>
</dbReference>
<keyword evidence="3" id="KW-1185">Reference proteome</keyword>
<reference evidence="2" key="1">
    <citation type="journal article" date="2023" name="Nat. Microbiol.">
        <title>Babesia duncani multi-omics identifies virulence factors and drug targets.</title>
        <authorList>
            <person name="Singh P."/>
            <person name="Lonardi S."/>
            <person name="Liang Q."/>
            <person name="Vydyam P."/>
            <person name="Khabirova E."/>
            <person name="Fang T."/>
            <person name="Gihaz S."/>
            <person name="Thekkiniath J."/>
            <person name="Munshi M."/>
            <person name="Abel S."/>
            <person name="Ciampossin L."/>
            <person name="Batugedara G."/>
            <person name="Gupta M."/>
            <person name="Lu X.M."/>
            <person name="Lenz T."/>
            <person name="Chakravarty S."/>
            <person name="Cornillot E."/>
            <person name="Hu Y."/>
            <person name="Ma W."/>
            <person name="Gonzalez L.M."/>
            <person name="Sanchez S."/>
            <person name="Estrada K."/>
            <person name="Sanchez-Flores A."/>
            <person name="Montero E."/>
            <person name="Harb O.S."/>
            <person name="Le Roch K.G."/>
            <person name="Mamoun C.B."/>
        </authorList>
    </citation>
    <scope>NUCLEOTIDE SEQUENCE</scope>
    <source>
        <strain evidence="2">WA1</strain>
    </source>
</reference>
<dbReference type="GO" id="GO:0003677">
    <property type="term" value="F:DNA binding"/>
    <property type="evidence" value="ECO:0007669"/>
    <property type="project" value="UniProtKB-KW"/>
</dbReference>
<organism evidence="2 3">
    <name type="scientific">Babesia duncani</name>
    <dbReference type="NCBI Taxonomy" id="323732"/>
    <lineage>
        <taxon>Eukaryota</taxon>
        <taxon>Sar</taxon>
        <taxon>Alveolata</taxon>
        <taxon>Apicomplexa</taxon>
        <taxon>Aconoidasida</taxon>
        <taxon>Piroplasmida</taxon>
        <taxon>Babesiidae</taxon>
        <taxon>Babesia</taxon>
    </lineage>
</organism>
<dbReference type="AlphaFoldDB" id="A0AAD9PIR4"/>
<dbReference type="Gene3D" id="6.10.140.180">
    <property type="match status" value="1"/>
</dbReference>
<dbReference type="PANTHER" id="PTHR12806">
    <property type="entry name" value="EAP30 SUBUNIT OF ELL COMPLEX"/>
    <property type="match status" value="1"/>
</dbReference>
<comment type="caution">
    <text evidence="2">The sequence shown here is derived from an EMBL/GenBank/DDBJ whole genome shotgun (WGS) entry which is preliminary data.</text>
</comment>
<sequence length="237" mass="26945">MSRRVGYSRILESKKKQGKFATTAADMEKNTLENYKDISEDFRLYLTEFIKKHRKKINANPLFRLQFLAICDSLGIDPLARISTIWSKWLNLSSFYSELAVKVLDVCIKTRGVNGGICDVVECLQIIQSNIPCDADDVLRAIAQCQIFGEGLRCITISHRNLIVTTATTLTSDHQKCLGIASSLKHGITSEELVQELKCNLDKVHNILDYFIRHQIAWIDDGYEGTEAKYWFPALHT</sequence>
<dbReference type="Pfam" id="PF04157">
    <property type="entry name" value="EAP30"/>
    <property type="match status" value="1"/>
</dbReference>
<dbReference type="RefSeq" id="XP_067802478.1">
    <property type="nucleotide sequence ID" value="XM_067948327.1"/>
</dbReference>
<keyword evidence="2" id="KW-0238">DNA-binding</keyword>
<dbReference type="PANTHER" id="PTHR12806:SF0">
    <property type="entry name" value="VACUOLAR-SORTING PROTEIN SNF8"/>
    <property type="match status" value="1"/>
</dbReference>
<dbReference type="InterPro" id="IPR040608">
    <property type="entry name" value="Snf8/Vps36"/>
</dbReference>
<comment type="similarity">
    <text evidence="1">Belongs to the SNF8 family.</text>
</comment>
<dbReference type="InterPro" id="IPR036390">
    <property type="entry name" value="WH_DNA-bd_sf"/>
</dbReference>
<dbReference type="InterPro" id="IPR016689">
    <property type="entry name" value="ESCRT-2_cplx_Snf8"/>
</dbReference>
<evidence type="ECO:0000313" key="2">
    <source>
        <dbReference type="EMBL" id="KAK2195635.1"/>
    </source>
</evidence>
<evidence type="ECO:0000313" key="3">
    <source>
        <dbReference type="Proteomes" id="UP001214638"/>
    </source>
</evidence>
<dbReference type="EMBL" id="JALLKP010000004">
    <property type="protein sequence ID" value="KAK2195635.1"/>
    <property type="molecule type" value="Genomic_DNA"/>
</dbReference>
<evidence type="ECO:0000256" key="1">
    <source>
        <dbReference type="ARBA" id="ARBA00009834"/>
    </source>
</evidence>
<proteinExistence type="inferred from homology"/>
<dbReference type="Gene3D" id="1.10.10.10">
    <property type="entry name" value="Winged helix-like DNA-binding domain superfamily/Winged helix DNA-binding domain"/>
    <property type="match status" value="2"/>
</dbReference>
<dbReference type="GO" id="GO:0000814">
    <property type="term" value="C:ESCRT II complex"/>
    <property type="evidence" value="ECO:0007669"/>
    <property type="project" value="InterPro"/>
</dbReference>
<accession>A0AAD9PIR4</accession>
<gene>
    <name evidence="2" type="ORF">BdWA1_003315</name>
</gene>
<dbReference type="KEGG" id="bdw:94337612"/>